<evidence type="ECO:0000256" key="1">
    <source>
        <dbReference type="SAM" id="MobiDB-lite"/>
    </source>
</evidence>
<keyword evidence="2" id="KW-0732">Signal</keyword>
<protein>
    <submittedName>
        <fullName evidence="4">Cellulose binding domain-containing protein</fullName>
    </submittedName>
</protein>
<feature type="domain" description="CBM2" evidence="3">
    <location>
        <begin position="191"/>
        <end position="301"/>
    </location>
</feature>
<dbReference type="Gene3D" id="2.40.50.90">
    <property type="match status" value="1"/>
</dbReference>
<proteinExistence type="predicted"/>
<dbReference type="Proteomes" id="UP001595690">
    <property type="component" value="Unassembled WGS sequence"/>
</dbReference>
<dbReference type="InterPro" id="IPR035437">
    <property type="entry name" value="SNase_OB-fold_sf"/>
</dbReference>
<dbReference type="Pfam" id="PF00553">
    <property type="entry name" value="CBM_2"/>
    <property type="match status" value="1"/>
</dbReference>
<feature type="region of interest" description="Disordered" evidence="1">
    <location>
        <begin position="141"/>
        <end position="194"/>
    </location>
</feature>
<feature type="compositionally biased region" description="Basic and acidic residues" evidence="1">
    <location>
        <begin position="141"/>
        <end position="156"/>
    </location>
</feature>
<dbReference type="Gene3D" id="2.60.40.290">
    <property type="match status" value="1"/>
</dbReference>
<dbReference type="PROSITE" id="PS51173">
    <property type="entry name" value="CBM2"/>
    <property type="match status" value="1"/>
</dbReference>
<dbReference type="RefSeq" id="WP_382377303.1">
    <property type="nucleotide sequence ID" value="NZ_JBHRZI010000027.1"/>
</dbReference>
<dbReference type="InterPro" id="IPR012291">
    <property type="entry name" value="CBM2_carb-bd_dom_sf"/>
</dbReference>
<evidence type="ECO:0000259" key="3">
    <source>
        <dbReference type="PROSITE" id="PS51173"/>
    </source>
</evidence>
<dbReference type="InterPro" id="IPR008965">
    <property type="entry name" value="CBM2/CBM3_carb-bd_dom_sf"/>
</dbReference>
<dbReference type="PROSITE" id="PS51257">
    <property type="entry name" value="PROKAR_LIPOPROTEIN"/>
    <property type="match status" value="1"/>
</dbReference>
<gene>
    <name evidence="4" type="ORF">ACFOWZ_30205</name>
</gene>
<feature type="signal peptide" evidence="2">
    <location>
        <begin position="1"/>
        <end position="29"/>
    </location>
</feature>
<reference evidence="5" key="1">
    <citation type="journal article" date="2019" name="Int. J. Syst. Evol. Microbiol.">
        <title>The Global Catalogue of Microorganisms (GCM) 10K type strain sequencing project: providing services to taxonomists for standard genome sequencing and annotation.</title>
        <authorList>
            <consortium name="The Broad Institute Genomics Platform"/>
            <consortium name="The Broad Institute Genome Sequencing Center for Infectious Disease"/>
            <person name="Wu L."/>
            <person name="Ma J."/>
        </authorList>
    </citation>
    <scope>NUCLEOTIDE SEQUENCE [LARGE SCALE GENOMIC DNA]</scope>
    <source>
        <strain evidence="5">CGMCC 4.7405</strain>
    </source>
</reference>
<dbReference type="InterPro" id="IPR001919">
    <property type="entry name" value="CBD2"/>
</dbReference>
<feature type="chain" id="PRO_5046831119" evidence="2">
    <location>
        <begin position="30"/>
        <end position="301"/>
    </location>
</feature>
<dbReference type="SMART" id="SM00637">
    <property type="entry name" value="CBD_II"/>
    <property type="match status" value="1"/>
</dbReference>
<evidence type="ECO:0000313" key="4">
    <source>
        <dbReference type="EMBL" id="MFC3895772.1"/>
    </source>
</evidence>
<feature type="compositionally biased region" description="Low complexity" evidence="1">
    <location>
        <begin position="182"/>
        <end position="194"/>
    </location>
</feature>
<keyword evidence="5" id="KW-1185">Reference proteome</keyword>
<comment type="caution">
    <text evidence="4">The sequence shown here is derived from an EMBL/GenBank/DDBJ whole genome shotgun (WGS) entry which is preliminary data.</text>
</comment>
<organism evidence="4 5">
    <name type="scientific">Lentzea rhizosphaerae</name>
    <dbReference type="NCBI Taxonomy" id="2041025"/>
    <lineage>
        <taxon>Bacteria</taxon>
        <taxon>Bacillati</taxon>
        <taxon>Actinomycetota</taxon>
        <taxon>Actinomycetes</taxon>
        <taxon>Pseudonocardiales</taxon>
        <taxon>Pseudonocardiaceae</taxon>
        <taxon>Lentzea</taxon>
    </lineage>
</organism>
<accession>A0ABV8C193</accession>
<sequence length="301" mass="31573">MRRPHFAVSARPGRWLLVAALLLVSAAGACGGGEQQTPALATTSPPDFPTLVEPPEAQDVTVRKVVDVRTVQLSDGQEIKVKGLAAPDECWSDAATTFAKTMLLDKPVDTTPAGSLRLADGTDYAVIAVELGMVRSETTDDRLLQEAETSASEKRLGRWGPPCVQPATEAPSPAAPAPAAPAPTTRTTTAKPKPVNGCSVAYRVTHTWPGGFRTDVTIGNTGNTDVNGWTLKWTFANGQTVSEMWNATPKQAGGDVFATAVSYNQTIRPGETLLMGFTAGSGSTNADPRAFTLNGHACTLA</sequence>
<evidence type="ECO:0000313" key="5">
    <source>
        <dbReference type="Proteomes" id="UP001595690"/>
    </source>
</evidence>
<dbReference type="SUPFAM" id="SSF49384">
    <property type="entry name" value="Carbohydrate-binding domain"/>
    <property type="match status" value="1"/>
</dbReference>
<evidence type="ECO:0000256" key="2">
    <source>
        <dbReference type="SAM" id="SignalP"/>
    </source>
</evidence>
<dbReference type="EMBL" id="JBHRZI010000027">
    <property type="protein sequence ID" value="MFC3895772.1"/>
    <property type="molecule type" value="Genomic_DNA"/>
</dbReference>
<name>A0ABV8C193_9PSEU</name>
<dbReference type="SUPFAM" id="SSF50199">
    <property type="entry name" value="Staphylococcal nuclease"/>
    <property type="match status" value="1"/>
</dbReference>